<dbReference type="AlphaFoldDB" id="A0A0C2XXQ3"/>
<dbReference type="InterPro" id="IPR003615">
    <property type="entry name" value="HNH_nuc"/>
</dbReference>
<organism evidence="2 3">
    <name type="scientific">Hebeloma cylindrosporum</name>
    <dbReference type="NCBI Taxonomy" id="76867"/>
    <lineage>
        <taxon>Eukaryota</taxon>
        <taxon>Fungi</taxon>
        <taxon>Dikarya</taxon>
        <taxon>Basidiomycota</taxon>
        <taxon>Agaricomycotina</taxon>
        <taxon>Agaricomycetes</taxon>
        <taxon>Agaricomycetidae</taxon>
        <taxon>Agaricales</taxon>
        <taxon>Agaricineae</taxon>
        <taxon>Hymenogastraceae</taxon>
        <taxon>Hebeloma</taxon>
    </lineage>
</organism>
<gene>
    <name evidence="2" type="ORF">M413DRAFT_134409</name>
</gene>
<proteinExistence type="predicted"/>
<dbReference type="Proteomes" id="UP000053424">
    <property type="component" value="Unassembled WGS sequence"/>
</dbReference>
<evidence type="ECO:0000313" key="3">
    <source>
        <dbReference type="Proteomes" id="UP000053424"/>
    </source>
</evidence>
<evidence type="ECO:0000313" key="2">
    <source>
        <dbReference type="EMBL" id="KIM42453.1"/>
    </source>
</evidence>
<protein>
    <recommendedName>
        <fullName evidence="1">HNH nuclease domain-containing protein</fullName>
    </recommendedName>
</protein>
<keyword evidence="3" id="KW-1185">Reference proteome</keyword>
<sequence length="200" mass="22457">MEIARSGDRVALSILLHRRECDLCAVSKSPSILNSTYHSSPKIPAILEVVHILPWHFLEQKNKPETVQTWGLLNTWTSIDIQEWVRQNANSPGNAILLAPDVRALLENFYLWLDKVEDVADSENSYRLQVDPRWVALVHLYHGRIVTFQDHSSTGVQLPLSEALAIHASIAKALHASGAADFFRGVLKDKEDAADDFIND</sequence>
<dbReference type="Pfam" id="PF13391">
    <property type="entry name" value="HNH_2"/>
    <property type="match status" value="1"/>
</dbReference>
<dbReference type="OrthoDB" id="3163863at2759"/>
<accession>A0A0C2XXQ3</accession>
<dbReference type="STRING" id="686832.A0A0C2XXQ3"/>
<name>A0A0C2XXQ3_HEBCY</name>
<dbReference type="EMBL" id="KN831778">
    <property type="protein sequence ID" value="KIM42453.1"/>
    <property type="molecule type" value="Genomic_DNA"/>
</dbReference>
<evidence type="ECO:0000259" key="1">
    <source>
        <dbReference type="Pfam" id="PF13391"/>
    </source>
</evidence>
<reference evidence="2 3" key="1">
    <citation type="submission" date="2014-04" db="EMBL/GenBank/DDBJ databases">
        <authorList>
            <consortium name="DOE Joint Genome Institute"/>
            <person name="Kuo A."/>
            <person name="Gay G."/>
            <person name="Dore J."/>
            <person name="Kohler A."/>
            <person name="Nagy L.G."/>
            <person name="Floudas D."/>
            <person name="Copeland A."/>
            <person name="Barry K.W."/>
            <person name="Cichocki N."/>
            <person name="Veneault-Fourrey C."/>
            <person name="LaButti K."/>
            <person name="Lindquist E.A."/>
            <person name="Lipzen A."/>
            <person name="Lundell T."/>
            <person name="Morin E."/>
            <person name="Murat C."/>
            <person name="Sun H."/>
            <person name="Tunlid A."/>
            <person name="Henrissat B."/>
            <person name="Grigoriev I.V."/>
            <person name="Hibbett D.S."/>
            <person name="Martin F."/>
            <person name="Nordberg H.P."/>
            <person name="Cantor M.N."/>
            <person name="Hua S.X."/>
        </authorList>
    </citation>
    <scope>NUCLEOTIDE SEQUENCE [LARGE SCALE GENOMIC DNA]</scope>
    <source>
        <strain evidence="3">h7</strain>
    </source>
</reference>
<reference evidence="3" key="2">
    <citation type="submission" date="2015-01" db="EMBL/GenBank/DDBJ databases">
        <title>Evolutionary Origins and Diversification of the Mycorrhizal Mutualists.</title>
        <authorList>
            <consortium name="DOE Joint Genome Institute"/>
            <consortium name="Mycorrhizal Genomics Consortium"/>
            <person name="Kohler A."/>
            <person name="Kuo A."/>
            <person name="Nagy L.G."/>
            <person name="Floudas D."/>
            <person name="Copeland A."/>
            <person name="Barry K.W."/>
            <person name="Cichocki N."/>
            <person name="Veneault-Fourrey C."/>
            <person name="LaButti K."/>
            <person name="Lindquist E.A."/>
            <person name="Lipzen A."/>
            <person name="Lundell T."/>
            <person name="Morin E."/>
            <person name="Murat C."/>
            <person name="Riley R."/>
            <person name="Ohm R."/>
            <person name="Sun H."/>
            <person name="Tunlid A."/>
            <person name="Henrissat B."/>
            <person name="Grigoriev I.V."/>
            <person name="Hibbett D.S."/>
            <person name="Martin F."/>
        </authorList>
    </citation>
    <scope>NUCLEOTIDE SEQUENCE [LARGE SCALE GENOMIC DNA]</scope>
    <source>
        <strain evidence="3">h7</strain>
    </source>
</reference>
<dbReference type="HOGENOM" id="CLU_1366391_0_0_1"/>
<feature type="domain" description="HNH nuclease" evidence="1">
    <location>
        <begin position="36"/>
        <end position="111"/>
    </location>
</feature>